<evidence type="ECO:0008006" key="4">
    <source>
        <dbReference type="Google" id="ProtNLM"/>
    </source>
</evidence>
<keyword evidence="3" id="KW-1185">Reference proteome</keyword>
<feature type="chain" id="PRO_5029709974" description="Thiol-activated cytolysin" evidence="1">
    <location>
        <begin position="22"/>
        <end position="321"/>
    </location>
</feature>
<dbReference type="InterPro" id="IPR036363">
    <property type="entry name" value="Thiol_cytolysin_ab_sf"/>
</dbReference>
<sequence length="321" mass="35847">MKKINLYYLALSLFLFSTACKKTTPDVVTIPPSEKDKITSVTWKFNSFIADGQNVSQIYPGAILSIKQNGNNLEMISLQNQYTALPITASTSITGLGNPSFKDIPSSDKIYNYIKSLSIKNQSFSYAYTEDEFKDYNLIKYFLSNNNDVKSIFENIGIKTSTRITKKHAVYFYSNNEKFSLDMNLPKKTELLSIADVEAINTGKNVYYIDGVGYGNNSLILAEADADFATLKNALKAVLEKRVLTEVQAQAMSNAKVTFYARAGGKESFIKIANTLDEVKSILPDFEAFNNAATSYPISYSLRSVKDFVMFNQSITLNVII</sequence>
<dbReference type="RefSeq" id="WP_154280444.1">
    <property type="nucleotide sequence ID" value="NZ_JBHUJQ010000001.1"/>
</dbReference>
<dbReference type="Gene3D" id="3.40.30.40">
    <property type="entry name" value="Perfringolysin"/>
    <property type="match status" value="1"/>
</dbReference>
<proteinExistence type="predicted"/>
<name>A0A7K0FXP7_9SPHI</name>
<accession>A0A7K0FXP7</accession>
<dbReference type="Proteomes" id="UP000487757">
    <property type="component" value="Unassembled WGS sequence"/>
</dbReference>
<dbReference type="EMBL" id="WKKH01000010">
    <property type="protein sequence ID" value="MRX76211.1"/>
    <property type="molecule type" value="Genomic_DNA"/>
</dbReference>
<reference evidence="2 3" key="1">
    <citation type="submission" date="2019-11" db="EMBL/GenBank/DDBJ databases">
        <title>Pedobacter petrophilus genome.</title>
        <authorList>
            <person name="Feldbauer M.J."/>
            <person name="Newman J.D."/>
        </authorList>
    </citation>
    <scope>NUCLEOTIDE SEQUENCE [LARGE SCALE GENOMIC DNA]</scope>
    <source>
        <strain evidence="2 3">LMG 29686</strain>
    </source>
</reference>
<dbReference type="OrthoDB" id="746801at2"/>
<gene>
    <name evidence="2" type="ORF">GJU39_08925</name>
</gene>
<evidence type="ECO:0000313" key="2">
    <source>
        <dbReference type="EMBL" id="MRX76211.1"/>
    </source>
</evidence>
<protein>
    <recommendedName>
        <fullName evidence="4">Thiol-activated cytolysin</fullName>
    </recommendedName>
</protein>
<comment type="caution">
    <text evidence="2">The sequence shown here is derived from an EMBL/GenBank/DDBJ whole genome shotgun (WGS) entry which is preliminary data.</text>
</comment>
<evidence type="ECO:0000313" key="3">
    <source>
        <dbReference type="Proteomes" id="UP000487757"/>
    </source>
</evidence>
<evidence type="ECO:0000256" key="1">
    <source>
        <dbReference type="SAM" id="SignalP"/>
    </source>
</evidence>
<keyword evidence="1" id="KW-0732">Signal</keyword>
<dbReference type="GO" id="GO:0015485">
    <property type="term" value="F:cholesterol binding"/>
    <property type="evidence" value="ECO:0007669"/>
    <property type="project" value="InterPro"/>
</dbReference>
<dbReference type="Gene3D" id="3.90.840.10">
    <property type="entry name" value="Thiol-activated cytolysin superfamily/Thiol-activated cytolysin, alpha-beta domain"/>
    <property type="match status" value="1"/>
</dbReference>
<dbReference type="PROSITE" id="PS51257">
    <property type="entry name" value="PROKAR_LIPOPROTEIN"/>
    <property type="match status" value="1"/>
</dbReference>
<organism evidence="2 3">
    <name type="scientific">Pedobacter petrophilus</name>
    <dbReference type="NCBI Taxonomy" id="1908241"/>
    <lineage>
        <taxon>Bacteria</taxon>
        <taxon>Pseudomonadati</taxon>
        <taxon>Bacteroidota</taxon>
        <taxon>Sphingobacteriia</taxon>
        <taxon>Sphingobacteriales</taxon>
        <taxon>Sphingobacteriaceae</taxon>
        <taxon>Pedobacter</taxon>
    </lineage>
</organism>
<feature type="signal peptide" evidence="1">
    <location>
        <begin position="1"/>
        <end position="21"/>
    </location>
</feature>
<dbReference type="InterPro" id="IPR036359">
    <property type="entry name" value="Thiol_cytolysin_sf"/>
</dbReference>
<dbReference type="AlphaFoldDB" id="A0A7K0FXP7"/>
<dbReference type="SUPFAM" id="SSF56978">
    <property type="entry name" value="Perfringolysin"/>
    <property type="match status" value="1"/>
</dbReference>